<evidence type="ECO:0000313" key="3">
    <source>
        <dbReference type="Proteomes" id="UP000604341"/>
    </source>
</evidence>
<gene>
    <name evidence="2" type="ORF">GCM10010844_28700</name>
</gene>
<protein>
    <submittedName>
        <fullName evidence="2">Uncharacterized protein</fullName>
    </submittedName>
</protein>
<reference evidence="3" key="1">
    <citation type="journal article" date="2019" name="Int. J. Syst. Evol. Microbiol.">
        <title>The Global Catalogue of Microorganisms (GCM) 10K type strain sequencing project: providing services to taxonomists for standard genome sequencing and annotation.</title>
        <authorList>
            <consortium name="The Broad Institute Genomics Platform"/>
            <consortium name="The Broad Institute Genome Sequencing Center for Infectious Disease"/>
            <person name="Wu L."/>
            <person name="Ma J."/>
        </authorList>
    </citation>
    <scope>NUCLEOTIDE SEQUENCE [LARGE SCALE GENOMIC DNA]</scope>
    <source>
        <strain evidence="3">JCM 19173</strain>
    </source>
</reference>
<dbReference type="Proteomes" id="UP000604341">
    <property type="component" value="Unassembled WGS sequence"/>
</dbReference>
<organism evidence="2 3">
    <name type="scientific">Deinococcus radiotolerans</name>
    <dbReference type="NCBI Taxonomy" id="1309407"/>
    <lineage>
        <taxon>Bacteria</taxon>
        <taxon>Thermotogati</taxon>
        <taxon>Deinococcota</taxon>
        <taxon>Deinococci</taxon>
        <taxon>Deinococcales</taxon>
        <taxon>Deinococcaceae</taxon>
        <taxon>Deinococcus</taxon>
    </lineage>
</organism>
<sequence length="79" mass="7552">MPPVAAVPTSKLLLLVALGDVAERLRAQGRAKGADAGGVQLRADAREADFHAAQGDGRGGGGDDGGCGRGRGGAGGGTG</sequence>
<evidence type="ECO:0000256" key="1">
    <source>
        <dbReference type="SAM" id="MobiDB-lite"/>
    </source>
</evidence>
<dbReference type="EMBL" id="BMPE01000009">
    <property type="protein sequence ID" value="GGL08189.1"/>
    <property type="molecule type" value="Genomic_DNA"/>
</dbReference>
<comment type="caution">
    <text evidence="2">The sequence shown here is derived from an EMBL/GenBank/DDBJ whole genome shotgun (WGS) entry which is preliminary data.</text>
</comment>
<feature type="region of interest" description="Disordered" evidence="1">
    <location>
        <begin position="45"/>
        <end position="79"/>
    </location>
</feature>
<feature type="compositionally biased region" description="Gly residues" evidence="1">
    <location>
        <begin position="56"/>
        <end position="79"/>
    </location>
</feature>
<evidence type="ECO:0000313" key="2">
    <source>
        <dbReference type="EMBL" id="GGL08189.1"/>
    </source>
</evidence>
<proteinExistence type="predicted"/>
<keyword evidence="3" id="KW-1185">Reference proteome</keyword>
<name>A0ABQ2FM55_9DEIO</name>
<accession>A0ABQ2FM55</accession>